<organism evidence="1">
    <name type="scientific">marine metagenome</name>
    <dbReference type="NCBI Taxonomy" id="408172"/>
    <lineage>
        <taxon>unclassified sequences</taxon>
        <taxon>metagenomes</taxon>
        <taxon>ecological metagenomes</taxon>
    </lineage>
</organism>
<protein>
    <submittedName>
        <fullName evidence="1">Uncharacterized protein</fullName>
    </submittedName>
</protein>
<reference evidence="1" key="1">
    <citation type="submission" date="2018-05" db="EMBL/GenBank/DDBJ databases">
        <authorList>
            <person name="Lanie J.A."/>
            <person name="Ng W.-L."/>
            <person name="Kazmierczak K.M."/>
            <person name="Andrzejewski T.M."/>
            <person name="Davidsen T.M."/>
            <person name="Wayne K.J."/>
            <person name="Tettelin H."/>
            <person name="Glass J.I."/>
            <person name="Rusch D."/>
            <person name="Podicherti R."/>
            <person name="Tsui H.-C.T."/>
            <person name="Winkler M.E."/>
        </authorList>
    </citation>
    <scope>NUCLEOTIDE SEQUENCE</scope>
</reference>
<dbReference type="EMBL" id="UINC01120244">
    <property type="protein sequence ID" value="SVC94611.1"/>
    <property type="molecule type" value="Genomic_DNA"/>
</dbReference>
<proteinExistence type="predicted"/>
<gene>
    <name evidence="1" type="ORF">METZ01_LOCUS347465</name>
</gene>
<feature type="non-terminal residue" evidence="1">
    <location>
        <position position="1"/>
    </location>
</feature>
<name>A0A382RDG7_9ZZZZ</name>
<dbReference type="AlphaFoldDB" id="A0A382RDG7"/>
<sequence>TSTGDMDGGEGRIVEFNRVSGDYRGYGTAEIEENEREEKLTNLSLGIGKITLTFASEGNVTLGRKNEIQKFSLRQSRFGVSNVSAHYLYDNDRSKSTTFKLTDFSIDMKDIDLQTNLRSTGIDNGQGSFTMKNMEIKIPREIQDVPEFRKIASYLGIGVGQFRIRQIDIKMEIKNGRDVTIQTTLNTQFGKAIMKGNYTLIFNDDGRDDIFIDDMTIEVSNLSRGLSDLLKNWELETGQNLPRKGNKIFLEITGYADKPVIQGIDPEIIRF</sequence>
<evidence type="ECO:0000313" key="1">
    <source>
        <dbReference type="EMBL" id="SVC94611.1"/>
    </source>
</evidence>
<accession>A0A382RDG7</accession>